<reference evidence="3 5" key="2">
    <citation type="submission" date="2016-10" db="EMBL/GenBank/DDBJ databases">
        <authorList>
            <person name="Varghese N."/>
            <person name="Submissions S."/>
        </authorList>
    </citation>
    <scope>NUCLEOTIDE SEQUENCE [LARGE SCALE GENOMIC DNA]</scope>
    <source>
        <strain evidence="3 5">CBMB27</strain>
    </source>
</reference>
<evidence type="ECO:0000313" key="4">
    <source>
        <dbReference type="Proteomes" id="UP000185487"/>
    </source>
</evidence>
<evidence type="ECO:0000313" key="2">
    <source>
        <dbReference type="EMBL" id="APT31990.1"/>
    </source>
</evidence>
<dbReference type="Proteomes" id="UP000185487">
    <property type="component" value="Chromosome"/>
</dbReference>
<dbReference type="EMBL" id="FOPK01000025">
    <property type="protein sequence ID" value="SFH44765.1"/>
    <property type="molecule type" value="Genomic_DNA"/>
</dbReference>
<sequence length="234" mass="25494">MHYSVCQDHMASEIIHFLLSKARDEKSVLRVHPDRRWRLVSVTREGRRRVLVALRQSEPSLDPEQAVRPAARRRRNALRMGDSAARDHPVHCARTDDSIGPGAGPAMDVAAAEAGHGGETDLRMRPDIDTLARQTCGGAGLVEDTACPNRPAIRCRHGASNLEAAEIPCTETDERLGRVDAHPIVATRFQSLLPLMASYSRSGSAAHDRCHRPVNKRDPPSGHSHPTGPGQGAT</sequence>
<organism evidence="3 5">
    <name type="scientific">Methylobacterium phyllosphaerae</name>
    <dbReference type="NCBI Taxonomy" id="418223"/>
    <lineage>
        <taxon>Bacteria</taxon>
        <taxon>Pseudomonadati</taxon>
        <taxon>Pseudomonadota</taxon>
        <taxon>Alphaproteobacteria</taxon>
        <taxon>Hyphomicrobiales</taxon>
        <taxon>Methylobacteriaceae</taxon>
        <taxon>Methylobacterium</taxon>
    </lineage>
</organism>
<dbReference type="EMBL" id="CP015367">
    <property type="protein sequence ID" value="APT31990.1"/>
    <property type="molecule type" value="Genomic_DNA"/>
</dbReference>
<dbReference type="KEGG" id="mphy:MCBMB27_02699"/>
<protein>
    <submittedName>
        <fullName evidence="3">Uncharacterized protein</fullName>
    </submittedName>
</protein>
<evidence type="ECO:0000256" key="1">
    <source>
        <dbReference type="SAM" id="MobiDB-lite"/>
    </source>
</evidence>
<dbReference type="Proteomes" id="UP000199140">
    <property type="component" value="Unassembled WGS sequence"/>
</dbReference>
<feature type="region of interest" description="Disordered" evidence="1">
    <location>
        <begin position="200"/>
        <end position="234"/>
    </location>
</feature>
<dbReference type="AlphaFoldDB" id="A0AAE8HW15"/>
<gene>
    <name evidence="2" type="ORF">MCBMB27_02699</name>
    <name evidence="3" type="ORF">SAMN05192567_12562</name>
</gene>
<evidence type="ECO:0000313" key="3">
    <source>
        <dbReference type="EMBL" id="SFH44765.1"/>
    </source>
</evidence>
<accession>A0AAE8HW15</accession>
<name>A0AAE8HW15_9HYPH</name>
<reference evidence="2 4" key="1">
    <citation type="submission" date="2016-04" db="EMBL/GenBank/DDBJ databases">
        <title>Complete genome sequencing and analysis of CBMB27, Methylobacterium phyllosphaerae isolated from leaf tissues of rice (Oryza sativa L.).</title>
        <authorList>
            <person name="Lee Y."/>
            <person name="Hwangbo K."/>
            <person name="Chung H."/>
            <person name="Yoo J."/>
            <person name="Kim K.Y."/>
            <person name="Sa T.M."/>
            <person name="Um Y."/>
            <person name="Madhaiyan M."/>
        </authorList>
    </citation>
    <scope>NUCLEOTIDE SEQUENCE [LARGE SCALE GENOMIC DNA]</scope>
    <source>
        <strain evidence="2 4">CBMB27</strain>
    </source>
</reference>
<proteinExistence type="predicted"/>
<evidence type="ECO:0000313" key="5">
    <source>
        <dbReference type="Proteomes" id="UP000199140"/>
    </source>
</evidence>
<keyword evidence="4" id="KW-1185">Reference proteome</keyword>